<organism evidence="1 2">
    <name type="scientific">Corchorus capsularis</name>
    <name type="common">Jute</name>
    <dbReference type="NCBI Taxonomy" id="210143"/>
    <lineage>
        <taxon>Eukaryota</taxon>
        <taxon>Viridiplantae</taxon>
        <taxon>Streptophyta</taxon>
        <taxon>Embryophyta</taxon>
        <taxon>Tracheophyta</taxon>
        <taxon>Spermatophyta</taxon>
        <taxon>Magnoliopsida</taxon>
        <taxon>eudicotyledons</taxon>
        <taxon>Gunneridae</taxon>
        <taxon>Pentapetalae</taxon>
        <taxon>rosids</taxon>
        <taxon>malvids</taxon>
        <taxon>Malvales</taxon>
        <taxon>Malvaceae</taxon>
        <taxon>Grewioideae</taxon>
        <taxon>Apeibeae</taxon>
        <taxon>Corchorus</taxon>
    </lineage>
</organism>
<comment type="caution">
    <text evidence="1">The sequence shown here is derived from an EMBL/GenBank/DDBJ whole genome shotgun (WGS) entry which is preliminary data.</text>
</comment>
<dbReference type="AlphaFoldDB" id="A0A1R3G7U6"/>
<gene>
    <name evidence="1" type="ORF">CCACVL1_28057</name>
</gene>
<protein>
    <submittedName>
        <fullName evidence="1">Uncharacterized protein</fullName>
    </submittedName>
</protein>
<proteinExistence type="predicted"/>
<name>A0A1R3G7U6_COCAP</name>
<dbReference type="EMBL" id="AWWV01015034">
    <property type="protein sequence ID" value="OMO54100.1"/>
    <property type="molecule type" value="Genomic_DNA"/>
</dbReference>
<reference evidence="1 2" key="1">
    <citation type="submission" date="2013-09" db="EMBL/GenBank/DDBJ databases">
        <title>Corchorus capsularis genome sequencing.</title>
        <authorList>
            <person name="Alam M."/>
            <person name="Haque M.S."/>
            <person name="Islam M.S."/>
            <person name="Emdad E.M."/>
            <person name="Islam M.M."/>
            <person name="Ahmed B."/>
            <person name="Halim A."/>
            <person name="Hossen Q.M.M."/>
            <person name="Hossain M.Z."/>
            <person name="Ahmed R."/>
            <person name="Khan M.M."/>
            <person name="Islam R."/>
            <person name="Rashid M.M."/>
            <person name="Khan S.A."/>
            <person name="Rahman M.S."/>
            <person name="Alam M."/>
        </authorList>
    </citation>
    <scope>NUCLEOTIDE SEQUENCE [LARGE SCALE GENOMIC DNA]</scope>
    <source>
        <strain evidence="2">cv. CVL-1</strain>
        <tissue evidence="1">Whole seedling</tissue>
    </source>
</reference>
<evidence type="ECO:0000313" key="1">
    <source>
        <dbReference type="EMBL" id="OMO54100.1"/>
    </source>
</evidence>
<dbReference type="Gramene" id="OMO54100">
    <property type="protein sequence ID" value="OMO54100"/>
    <property type="gene ID" value="CCACVL1_28057"/>
</dbReference>
<keyword evidence="2" id="KW-1185">Reference proteome</keyword>
<sequence length="42" mass="4532">MDGNVSGSERDPSKVGVLNEKTQKRAANKFYDRAHHVGDGGC</sequence>
<dbReference type="Proteomes" id="UP000188268">
    <property type="component" value="Unassembled WGS sequence"/>
</dbReference>
<accession>A0A1R3G7U6</accession>
<evidence type="ECO:0000313" key="2">
    <source>
        <dbReference type="Proteomes" id="UP000188268"/>
    </source>
</evidence>